<accession>A0A5C3DZU7</accession>
<feature type="region of interest" description="Disordered" evidence="1">
    <location>
        <begin position="937"/>
        <end position="965"/>
    </location>
</feature>
<feature type="compositionally biased region" description="Polar residues" evidence="1">
    <location>
        <begin position="937"/>
        <end position="954"/>
    </location>
</feature>
<keyword evidence="3" id="KW-1185">Reference proteome</keyword>
<feature type="compositionally biased region" description="Low complexity" evidence="1">
    <location>
        <begin position="1"/>
        <end position="20"/>
    </location>
</feature>
<feature type="compositionally biased region" description="Low complexity" evidence="1">
    <location>
        <begin position="655"/>
        <end position="670"/>
    </location>
</feature>
<name>A0A5C3DZU7_9BASI</name>
<evidence type="ECO:0000313" key="2">
    <source>
        <dbReference type="EMBL" id="SPO23200.1"/>
    </source>
</evidence>
<proteinExistence type="predicted"/>
<feature type="compositionally biased region" description="Basic and acidic residues" evidence="1">
    <location>
        <begin position="83"/>
        <end position="93"/>
    </location>
</feature>
<feature type="region of interest" description="Disordered" evidence="1">
    <location>
        <begin position="486"/>
        <end position="588"/>
    </location>
</feature>
<feature type="region of interest" description="Disordered" evidence="1">
    <location>
        <begin position="324"/>
        <end position="347"/>
    </location>
</feature>
<feature type="compositionally biased region" description="Low complexity" evidence="1">
    <location>
        <begin position="53"/>
        <end position="72"/>
    </location>
</feature>
<feature type="compositionally biased region" description="Basic and acidic residues" evidence="1">
    <location>
        <begin position="1020"/>
        <end position="1030"/>
    </location>
</feature>
<sequence length="1036" mass="109662">MHPSRHGGSSQHQCASSSSAKFNHNDAHSTSYVSTLSHALNITTPTSSKKHAQSAQTSTAQSTPTTPLQAAAGSHQATPTKLETLHTPKRTGEPPRILSLSGHEAFHTPGAPVSPWPAALASAFPNLHAGATQMHHTSIDSEPLDLVHDQEWLMSGSSSSRTPNIFQAKSNEAPVTAHLPQLPSNNAVNGTSSLNIDVDSNHVTSALPIATSPGPFRSYREQPTSDPRVAIYETIASSDMPTSHSALSPTLVASLSPLQLSSAFPLALPNGMFLSAIFEQDTPSLSTQNLPGNDLTEQLPLQAERLQDGRPASTMSHPFTFSMQTNRSDSQGHRRPPFTRFDQAPGSPQVPMLGPIAPNTVNHPTAQAIDSGHNSSTVFLRPMARAAPDHGHVVVNGKYLGETPGNGPHRDVPNTNSAQSNLSRQEHSDGITAEDKSIAGLGLDLNAAPTEAVEQVEILAGDQEGSSMPSSLLVDEMGRWMLGSDGLQLTHSDHSSLSRNDSRRRRSRWHAQEISTASLGATTEGSFTSRSNSSTWDSSFNDMPSPASGPPSTSADNGAFVLTPASSIGPSHAGHLQPPKPDESRLPVATPEVTMGDFSEFGQSISIEQMADERWRTWPRNRDSVVLRDRASASTLPKSPAGSVPQLQAEDRTSFDSLSVSTSSTRSRLLAEPYNKNMRSGRPSSSASTSSRSSIGNAAALEGQQSSGVTGPTRPRSYIATGSLRMSSATRTGSSGGGSSSESGQMSNERLSGTALALRRARGLSQGGHPPSSSSSAMKLTRSSDALMAPVFSNAPAPKFRHSVALQRTALSSEGLSQVSQRPQSMLESTSHPESVQKAGSVPAAKPKAKVGFNEVSVALDTLLMFLKQKGPDGTTTSNGASAPLPSSTESSEASSPGKPNRTLRRAKGVLPPRGAFSSVDEFGTLQIPAPSSNISTLHSVSAPSASHGRSQSLGDPLLIPNTNSRKQDDRLAVLEDLSERVMKLKAETERQKERHAAASMPPPSSLPTSLHQRTQSPRTRREIHEEYLRKRATGS</sequence>
<evidence type="ECO:0000256" key="1">
    <source>
        <dbReference type="SAM" id="MobiDB-lite"/>
    </source>
</evidence>
<feature type="compositionally biased region" description="Basic and acidic residues" evidence="1">
    <location>
        <begin position="985"/>
        <end position="997"/>
    </location>
</feature>
<feature type="region of interest" description="Disordered" evidence="1">
    <location>
        <begin position="985"/>
        <end position="1036"/>
    </location>
</feature>
<dbReference type="OrthoDB" id="2556096at2759"/>
<organism evidence="2 3">
    <name type="scientific">Ustilago trichophora</name>
    <dbReference type="NCBI Taxonomy" id="86804"/>
    <lineage>
        <taxon>Eukaryota</taxon>
        <taxon>Fungi</taxon>
        <taxon>Dikarya</taxon>
        <taxon>Basidiomycota</taxon>
        <taxon>Ustilaginomycotina</taxon>
        <taxon>Ustilaginomycetes</taxon>
        <taxon>Ustilaginales</taxon>
        <taxon>Ustilaginaceae</taxon>
        <taxon>Ustilago</taxon>
    </lineage>
</organism>
<feature type="compositionally biased region" description="Polar residues" evidence="1">
    <location>
        <begin position="413"/>
        <end position="423"/>
    </location>
</feature>
<feature type="compositionally biased region" description="Polar residues" evidence="1">
    <location>
        <begin position="1007"/>
        <end position="1018"/>
    </location>
</feature>
<feature type="compositionally biased region" description="Polar residues" evidence="1">
    <location>
        <begin position="812"/>
        <end position="834"/>
    </location>
</feature>
<feature type="region of interest" description="Disordered" evidence="1">
    <location>
        <begin position="629"/>
        <end position="781"/>
    </location>
</feature>
<dbReference type="EMBL" id="OOIN01000005">
    <property type="protein sequence ID" value="SPO23200.1"/>
    <property type="molecule type" value="Genomic_DNA"/>
</dbReference>
<feature type="region of interest" description="Disordered" evidence="1">
    <location>
        <begin position="871"/>
        <end position="916"/>
    </location>
</feature>
<reference evidence="2 3" key="1">
    <citation type="submission" date="2018-03" db="EMBL/GenBank/DDBJ databases">
        <authorList>
            <person name="Guldener U."/>
        </authorList>
    </citation>
    <scope>NUCLEOTIDE SEQUENCE [LARGE SCALE GENOMIC DNA]</scope>
    <source>
        <strain evidence="2 3">NBRC100155</strain>
    </source>
</reference>
<feature type="region of interest" description="Disordered" evidence="1">
    <location>
        <begin position="45"/>
        <end position="95"/>
    </location>
</feature>
<feature type="compositionally biased region" description="Low complexity" evidence="1">
    <location>
        <begin position="881"/>
        <end position="897"/>
    </location>
</feature>
<feature type="compositionally biased region" description="Low complexity" evidence="1">
    <location>
        <begin position="526"/>
        <end position="555"/>
    </location>
</feature>
<dbReference type="Proteomes" id="UP000324022">
    <property type="component" value="Unassembled WGS sequence"/>
</dbReference>
<dbReference type="AlphaFoldDB" id="A0A5C3DZU7"/>
<feature type="region of interest" description="Disordered" evidence="1">
    <location>
        <begin position="395"/>
        <end position="431"/>
    </location>
</feature>
<gene>
    <name evidence="2" type="ORF">UTRI_01878</name>
</gene>
<evidence type="ECO:0000313" key="3">
    <source>
        <dbReference type="Proteomes" id="UP000324022"/>
    </source>
</evidence>
<feature type="region of interest" description="Disordered" evidence="1">
    <location>
        <begin position="812"/>
        <end position="844"/>
    </location>
</feature>
<protein>
    <submittedName>
        <fullName evidence="2">Uncharacterized protein</fullName>
    </submittedName>
</protein>
<feature type="compositionally biased region" description="Low complexity" evidence="1">
    <location>
        <begin position="680"/>
        <end position="694"/>
    </location>
</feature>
<feature type="compositionally biased region" description="Polar residues" evidence="1">
    <location>
        <begin position="513"/>
        <end position="525"/>
    </location>
</feature>
<feature type="region of interest" description="Disordered" evidence="1">
    <location>
        <begin position="1"/>
        <end position="26"/>
    </location>
</feature>